<dbReference type="EMBL" id="QXFT01004225">
    <property type="protein sequence ID" value="KAE9279352.1"/>
    <property type="molecule type" value="Genomic_DNA"/>
</dbReference>
<dbReference type="EMBL" id="QXFU01001327">
    <property type="protein sequence ID" value="KAE9004858.1"/>
    <property type="molecule type" value="Genomic_DNA"/>
</dbReference>
<gene>
    <name evidence="1" type="ORF">PR001_g29374</name>
    <name evidence="2" type="ORF">PR002_g16937</name>
    <name evidence="3" type="ORF">PR003_g28249</name>
</gene>
<organism evidence="2 6">
    <name type="scientific">Phytophthora rubi</name>
    <dbReference type="NCBI Taxonomy" id="129364"/>
    <lineage>
        <taxon>Eukaryota</taxon>
        <taxon>Sar</taxon>
        <taxon>Stramenopiles</taxon>
        <taxon>Oomycota</taxon>
        <taxon>Peronosporomycetes</taxon>
        <taxon>Peronosporales</taxon>
        <taxon>Peronosporaceae</taxon>
        <taxon>Phytophthora</taxon>
    </lineage>
</organism>
<evidence type="ECO:0000313" key="6">
    <source>
        <dbReference type="Proteomes" id="UP000435112"/>
    </source>
</evidence>
<evidence type="ECO:0000313" key="1">
    <source>
        <dbReference type="EMBL" id="KAE8963423.1"/>
    </source>
</evidence>
<dbReference type="Proteomes" id="UP000435112">
    <property type="component" value="Unassembled WGS sequence"/>
</dbReference>
<dbReference type="Gene3D" id="6.10.140.2040">
    <property type="match status" value="1"/>
</dbReference>
<sequence>MGKEQRRASEKIDVLLELAHRLENRPDVQELRDLAIVHDADGVPPSLQATQEKL</sequence>
<reference evidence="4 6" key="1">
    <citation type="submission" date="2018-09" db="EMBL/GenBank/DDBJ databases">
        <title>Genomic investigation of the strawberry pathogen Phytophthora fragariae indicates pathogenicity is determined by transcriptional variation in three key races.</title>
        <authorList>
            <person name="Adams T.M."/>
            <person name="Armitage A.D."/>
            <person name="Sobczyk M.K."/>
            <person name="Bates H.J."/>
            <person name="Dunwell J.M."/>
            <person name="Nellist C.F."/>
            <person name="Harrison R.J."/>
        </authorList>
    </citation>
    <scope>NUCLEOTIDE SEQUENCE [LARGE SCALE GENOMIC DNA]</scope>
    <source>
        <strain evidence="1 4">SCRP249</strain>
        <strain evidence="2 6">SCRP324</strain>
        <strain evidence="3 5">SCRP333</strain>
    </source>
</reference>
<protein>
    <submittedName>
        <fullName evidence="2">Uncharacterized protein</fullName>
    </submittedName>
</protein>
<dbReference type="EMBL" id="QXFV01005836">
    <property type="protein sequence ID" value="KAE8963423.1"/>
    <property type="molecule type" value="Genomic_DNA"/>
</dbReference>
<dbReference type="AlphaFoldDB" id="A0A6A3KH45"/>
<evidence type="ECO:0000313" key="2">
    <source>
        <dbReference type="EMBL" id="KAE9004858.1"/>
    </source>
</evidence>
<evidence type="ECO:0000313" key="5">
    <source>
        <dbReference type="Proteomes" id="UP000434957"/>
    </source>
</evidence>
<comment type="caution">
    <text evidence="2">The sequence shown here is derived from an EMBL/GenBank/DDBJ whole genome shotgun (WGS) entry which is preliminary data.</text>
</comment>
<name>A0A6A3KH45_9STRA</name>
<keyword evidence="5" id="KW-1185">Reference proteome</keyword>
<evidence type="ECO:0000313" key="3">
    <source>
        <dbReference type="EMBL" id="KAE9279352.1"/>
    </source>
</evidence>
<accession>A0A6A3KH45</accession>
<proteinExistence type="predicted"/>
<dbReference type="Proteomes" id="UP000429607">
    <property type="component" value="Unassembled WGS sequence"/>
</dbReference>
<dbReference type="OrthoDB" id="10277090at2759"/>
<dbReference type="Proteomes" id="UP000434957">
    <property type="component" value="Unassembled WGS sequence"/>
</dbReference>
<evidence type="ECO:0000313" key="4">
    <source>
        <dbReference type="Proteomes" id="UP000429607"/>
    </source>
</evidence>